<evidence type="ECO:0000313" key="1">
    <source>
        <dbReference type="EMBL" id="RTG85249.1"/>
    </source>
</evidence>
<evidence type="ECO:0008006" key="3">
    <source>
        <dbReference type="Google" id="ProtNLM"/>
    </source>
</evidence>
<dbReference type="AlphaFoldDB" id="A0A430QC13"/>
<sequence length="243" mass="27322">MNNNWKELERIAQDRVGWRMLVSGLCSFTRNNRRQIETNLDISLNSLGGDDNGVEVSLIRLAIANLKRGTAAGPDELTPDVFKDGGPVLAIRLTSILAKIWELDLTSDLQVLEHRNAYRRPTMMVFLDLKAAFESCLSLKGVPQKYINLVKSLYSNTTSRIRAYGELSSNFATSSDIHQGCLLIDLEYADNIVLFGEDTDKMQMFGMRFSPSKCQLLLQYWPASTPELRIGSEVVDNFDHNGL</sequence>
<dbReference type="Proteomes" id="UP000290809">
    <property type="component" value="Unassembled WGS sequence"/>
</dbReference>
<organism evidence="1 2">
    <name type="scientific">Schistosoma bovis</name>
    <name type="common">Blood fluke</name>
    <dbReference type="NCBI Taxonomy" id="6184"/>
    <lineage>
        <taxon>Eukaryota</taxon>
        <taxon>Metazoa</taxon>
        <taxon>Spiralia</taxon>
        <taxon>Lophotrochozoa</taxon>
        <taxon>Platyhelminthes</taxon>
        <taxon>Trematoda</taxon>
        <taxon>Digenea</taxon>
        <taxon>Strigeidida</taxon>
        <taxon>Schistosomatoidea</taxon>
        <taxon>Schistosomatidae</taxon>
        <taxon>Schistosoma</taxon>
    </lineage>
</organism>
<gene>
    <name evidence="1" type="ORF">DC041_0002810</name>
</gene>
<keyword evidence="2" id="KW-1185">Reference proteome</keyword>
<dbReference type="EMBL" id="QMKO01002011">
    <property type="protein sequence ID" value="RTG85249.1"/>
    <property type="molecule type" value="Genomic_DNA"/>
</dbReference>
<reference evidence="1 2" key="1">
    <citation type="journal article" date="2019" name="PLoS Pathog.">
        <title>Genome sequence of the bovine parasite Schistosoma bovis Tanzania.</title>
        <authorList>
            <person name="Oey H."/>
            <person name="Zakrzewski M."/>
            <person name="Gobert G."/>
            <person name="Gravermann K."/>
            <person name="Stoye J."/>
            <person name="Jones M."/>
            <person name="Mcmanus D."/>
            <person name="Krause L."/>
        </authorList>
    </citation>
    <scope>NUCLEOTIDE SEQUENCE [LARGE SCALE GENOMIC DNA]</scope>
    <source>
        <strain evidence="1 2">TAN1997</strain>
    </source>
</reference>
<accession>A0A430QC13</accession>
<name>A0A430QC13_SCHBO</name>
<evidence type="ECO:0000313" key="2">
    <source>
        <dbReference type="Proteomes" id="UP000290809"/>
    </source>
</evidence>
<protein>
    <recommendedName>
        <fullName evidence="3">Reverse transcriptase domain-containing protein</fullName>
    </recommendedName>
</protein>
<proteinExistence type="predicted"/>
<dbReference type="PANTHER" id="PTHR19446">
    <property type="entry name" value="REVERSE TRANSCRIPTASES"/>
    <property type="match status" value="1"/>
</dbReference>
<comment type="caution">
    <text evidence="1">The sequence shown here is derived from an EMBL/GenBank/DDBJ whole genome shotgun (WGS) entry which is preliminary data.</text>
</comment>